<comment type="caution">
    <text evidence="2">The sequence shown here is derived from an EMBL/GenBank/DDBJ whole genome shotgun (WGS) entry which is preliminary data.</text>
</comment>
<dbReference type="Proteomes" id="UP000677016">
    <property type="component" value="Unassembled WGS sequence"/>
</dbReference>
<dbReference type="RefSeq" id="WP_211602918.1">
    <property type="nucleotide sequence ID" value="NZ_JAGSNF010000013.1"/>
</dbReference>
<dbReference type="Pfam" id="PF09350">
    <property type="entry name" value="DJC28_CD"/>
    <property type="match status" value="1"/>
</dbReference>
<keyword evidence="3" id="KW-1185">Reference proteome</keyword>
<protein>
    <submittedName>
        <fullName evidence="2">DUF1992 domain-containing protein</fullName>
    </submittedName>
</protein>
<feature type="domain" description="DnaJ homologue subfamily C member 28 conserved" evidence="1">
    <location>
        <begin position="10"/>
        <end position="71"/>
    </location>
</feature>
<reference evidence="2" key="1">
    <citation type="submission" date="2021-04" db="EMBL/GenBank/DDBJ databases">
        <title>Phycicoccus avicenniae sp. nov., a novel endophytic actinomycetes isolated from branch of Avicennia mariana.</title>
        <authorList>
            <person name="Tuo L."/>
        </authorList>
    </citation>
    <scope>NUCLEOTIDE SEQUENCE</scope>
    <source>
        <strain evidence="2">BSK3Z-2</strain>
    </source>
</reference>
<evidence type="ECO:0000313" key="3">
    <source>
        <dbReference type="Proteomes" id="UP000677016"/>
    </source>
</evidence>
<proteinExistence type="predicted"/>
<name>A0A941D8W7_9MICO</name>
<dbReference type="EMBL" id="JAGSNF010000013">
    <property type="protein sequence ID" value="MBR7743666.1"/>
    <property type="molecule type" value="Genomic_DNA"/>
</dbReference>
<evidence type="ECO:0000259" key="1">
    <source>
        <dbReference type="Pfam" id="PF09350"/>
    </source>
</evidence>
<gene>
    <name evidence="2" type="ORF">KC207_10230</name>
</gene>
<dbReference type="InterPro" id="IPR018961">
    <property type="entry name" value="DnaJ_homolog_subfam-C_membr-28"/>
</dbReference>
<accession>A0A941D8W7</accession>
<dbReference type="AlphaFoldDB" id="A0A941D8W7"/>
<sequence length="157" mass="18071">MERPTYESPVERAIREAQERGEFDDLPGAGKPLDLRGTDDPMWWVRRLAEREQLDFSGALSPALALRKEAAGFPDSLVELRTEDSVRAVLDDFNDRVLRDRLRPLGARATQVLAPTVDVDALVEQWRVLREEAEPGPEPTSAVEAPRRRRWWHLRRH</sequence>
<organism evidence="2 3">
    <name type="scientific">Phycicoccus avicenniae</name>
    <dbReference type="NCBI Taxonomy" id="2828860"/>
    <lineage>
        <taxon>Bacteria</taxon>
        <taxon>Bacillati</taxon>
        <taxon>Actinomycetota</taxon>
        <taxon>Actinomycetes</taxon>
        <taxon>Micrococcales</taxon>
        <taxon>Intrasporangiaceae</taxon>
        <taxon>Phycicoccus</taxon>
    </lineage>
</organism>
<evidence type="ECO:0000313" key="2">
    <source>
        <dbReference type="EMBL" id="MBR7743666.1"/>
    </source>
</evidence>